<keyword evidence="6" id="KW-0106">Calcium</keyword>
<evidence type="ECO:0000313" key="10">
    <source>
        <dbReference type="Proteomes" id="UP001254165"/>
    </source>
</evidence>
<protein>
    <submittedName>
        <fullName evidence="9">Right-handed parallel beta-helix repeat-containing protein</fullName>
    </submittedName>
</protein>
<evidence type="ECO:0000256" key="4">
    <source>
        <dbReference type="ARBA" id="ARBA00022723"/>
    </source>
</evidence>
<dbReference type="PROSITE" id="PS51257">
    <property type="entry name" value="PROKAR_LIPOPROTEIN"/>
    <property type="match status" value="1"/>
</dbReference>
<accession>A0ABU3NJW8</accession>
<dbReference type="InterPro" id="IPR006626">
    <property type="entry name" value="PbH1"/>
</dbReference>
<dbReference type="SMART" id="SM00710">
    <property type="entry name" value="PbH1"/>
    <property type="match status" value="3"/>
</dbReference>
<sequence length="549" mass="60928">MSFKIRKLKRLRQVYLGLAILLVGCSVFAPDIVGKTQSQSPVPQVTEGPAPQVSEVVVGSVSPMSTPDTTIEASATTQVFLPVITRAPTLPPIGGGRAFFASPNGTNNGDGSMERPFNLAYAIEDKAKTGFFQPGDVIWVRGGTYGGGGLTYFNSHLQGTVDRPIVVRAYPGEQPIINGSIKIYKPNVIFWGLEVINTDPNRTSQSSGSFPNDIYREDAFSVYATNVKIINNIMHDAAEGVYADDRAPDVVIYGNLIYNNGWKGPDRGHGHGIYAQNQQGSKWIEDNIIFNNFSGYNLHVYRENEFPLVSFNFDGNVTFNGTFLVGGRQPTRNVILTNQFTYNETVALGFSVDTQNQNVRVQNAYLFNRGDYALEVKAWQGVTLDHNFLVGQNAPLVNLVQSSGTWDDNQYFFANGTPFLINGQGRNWDQWRSQTGFDSRSSFFTTLPSTTQVFIRPNRYEAKRGHIIVYNWAKQDQILVDLKTLGYSIGDRYEIHNAQNFGEKISGFYQGQAIALPLINWSVAKPIGWPEPLRPVTLPEFGVFIVLSP</sequence>
<keyword evidence="7" id="KW-0456">Lyase</keyword>
<evidence type="ECO:0000256" key="5">
    <source>
        <dbReference type="ARBA" id="ARBA00022729"/>
    </source>
</evidence>
<dbReference type="EMBL" id="JAUHMF010000001">
    <property type="protein sequence ID" value="MDT8897151.1"/>
    <property type="molecule type" value="Genomic_DNA"/>
</dbReference>
<keyword evidence="10" id="KW-1185">Reference proteome</keyword>
<dbReference type="Proteomes" id="UP001254165">
    <property type="component" value="Unassembled WGS sequence"/>
</dbReference>
<organism evidence="9 10">
    <name type="scientific">Thermanaerothrix solaris</name>
    <dbReference type="NCBI Taxonomy" id="3058434"/>
    <lineage>
        <taxon>Bacteria</taxon>
        <taxon>Bacillati</taxon>
        <taxon>Chloroflexota</taxon>
        <taxon>Anaerolineae</taxon>
        <taxon>Anaerolineales</taxon>
        <taxon>Anaerolineaceae</taxon>
        <taxon>Thermanaerothrix</taxon>
    </lineage>
</organism>
<evidence type="ECO:0000256" key="2">
    <source>
        <dbReference type="ARBA" id="ARBA00004613"/>
    </source>
</evidence>
<keyword evidence="5" id="KW-0732">Signal</keyword>
<evidence type="ECO:0000256" key="8">
    <source>
        <dbReference type="ARBA" id="ARBA00038263"/>
    </source>
</evidence>
<dbReference type="InterPro" id="IPR052052">
    <property type="entry name" value="Polysaccharide_Lyase_9"/>
</dbReference>
<comment type="subcellular location">
    <subcellularLocation>
        <location evidence="2">Secreted</location>
    </subcellularLocation>
</comment>
<dbReference type="PANTHER" id="PTHR40088">
    <property type="entry name" value="PECTATE LYASE (EUROFUNG)"/>
    <property type="match status" value="1"/>
</dbReference>
<gene>
    <name evidence="9" type="ORF">QYE77_02650</name>
</gene>
<evidence type="ECO:0000256" key="3">
    <source>
        <dbReference type="ARBA" id="ARBA00022525"/>
    </source>
</evidence>
<comment type="similarity">
    <text evidence="8">Belongs to the polysaccharide lyase 9 family.</text>
</comment>
<evidence type="ECO:0000256" key="6">
    <source>
        <dbReference type="ARBA" id="ARBA00022837"/>
    </source>
</evidence>
<dbReference type="InterPro" id="IPR012334">
    <property type="entry name" value="Pectin_lyas_fold"/>
</dbReference>
<evidence type="ECO:0000256" key="1">
    <source>
        <dbReference type="ARBA" id="ARBA00001913"/>
    </source>
</evidence>
<dbReference type="SUPFAM" id="SSF51126">
    <property type="entry name" value="Pectin lyase-like"/>
    <property type="match status" value="1"/>
</dbReference>
<dbReference type="PANTHER" id="PTHR40088:SF1">
    <property type="entry name" value="PECTATE LYASE PEL9"/>
    <property type="match status" value="1"/>
</dbReference>
<dbReference type="Gene3D" id="2.160.20.10">
    <property type="entry name" value="Single-stranded right-handed beta-helix, Pectin lyase-like"/>
    <property type="match status" value="1"/>
</dbReference>
<keyword evidence="4" id="KW-0479">Metal-binding</keyword>
<reference evidence="9 10" key="1">
    <citation type="submission" date="2023-07" db="EMBL/GenBank/DDBJ databases">
        <title>Novel species of Thermanaerothrix with wide hydrolytic capabilities.</title>
        <authorList>
            <person name="Zayulina K.S."/>
            <person name="Podosokorskaya O.A."/>
            <person name="Elcheninov A.G."/>
        </authorList>
    </citation>
    <scope>NUCLEOTIDE SEQUENCE [LARGE SCALE GENOMIC DNA]</scope>
    <source>
        <strain evidence="9 10">4228-RoL</strain>
    </source>
</reference>
<keyword evidence="3" id="KW-0964">Secreted</keyword>
<comment type="cofactor">
    <cofactor evidence="1">
        <name>Ca(2+)</name>
        <dbReference type="ChEBI" id="CHEBI:29108"/>
    </cofactor>
</comment>
<evidence type="ECO:0000313" key="9">
    <source>
        <dbReference type="EMBL" id="MDT8897151.1"/>
    </source>
</evidence>
<dbReference type="InterPro" id="IPR011050">
    <property type="entry name" value="Pectin_lyase_fold/virulence"/>
</dbReference>
<name>A0ABU3NJW8_9CHLR</name>
<proteinExistence type="inferred from homology"/>
<evidence type="ECO:0000256" key="7">
    <source>
        <dbReference type="ARBA" id="ARBA00023239"/>
    </source>
</evidence>
<dbReference type="RefSeq" id="WP_315623801.1">
    <property type="nucleotide sequence ID" value="NZ_JAUHMF010000001.1"/>
</dbReference>
<comment type="caution">
    <text evidence="9">The sequence shown here is derived from an EMBL/GenBank/DDBJ whole genome shotgun (WGS) entry which is preliminary data.</text>
</comment>